<name>A0AAV7I6H3_COTGL</name>
<feature type="transmembrane region" description="Helical" evidence="1">
    <location>
        <begin position="6"/>
        <end position="25"/>
    </location>
</feature>
<dbReference type="SUPFAM" id="SSF57256">
    <property type="entry name" value="Elafin-like"/>
    <property type="match status" value="1"/>
</dbReference>
<keyword evidence="1" id="KW-1133">Transmembrane helix</keyword>
<dbReference type="InterPro" id="IPR036645">
    <property type="entry name" value="Elafin-like_sf"/>
</dbReference>
<keyword evidence="3" id="KW-1185">Reference proteome</keyword>
<evidence type="ECO:0000313" key="2">
    <source>
        <dbReference type="EMBL" id="KAH0545756.1"/>
    </source>
</evidence>
<dbReference type="AlphaFoldDB" id="A0AAV7I6H3"/>
<keyword evidence="1" id="KW-0812">Transmembrane</keyword>
<protein>
    <recommendedName>
        <fullName evidence="4">WAP domain-containing protein</fullName>
    </recommendedName>
</protein>
<gene>
    <name evidence="2" type="ORF">KQX54_002879</name>
</gene>
<keyword evidence="1" id="KW-0472">Membrane</keyword>
<evidence type="ECO:0008006" key="4">
    <source>
        <dbReference type="Google" id="ProtNLM"/>
    </source>
</evidence>
<sequence>MSSCNCSLLTTIISFILIINVIVLIDGKPCRYWCKTQKNSFYCCPEGQPIDDQVEDNEFESWPNSPVFFVAILKSFGWNVPFHLNKKIINKKCPPLRHYCPRSFFWSDPPELCEHDNNCDTYSKCCYDICLEDKVCKPSE</sequence>
<dbReference type="EMBL" id="JAHXZJ010002237">
    <property type="protein sequence ID" value="KAH0545756.1"/>
    <property type="molecule type" value="Genomic_DNA"/>
</dbReference>
<reference evidence="2 3" key="1">
    <citation type="journal article" date="2021" name="J. Hered.">
        <title>A chromosome-level genome assembly of the parasitoid wasp, Cotesia glomerata (Hymenoptera: Braconidae).</title>
        <authorList>
            <person name="Pinto B.J."/>
            <person name="Weis J.J."/>
            <person name="Gamble T."/>
            <person name="Ode P.J."/>
            <person name="Paul R."/>
            <person name="Zaspel J.M."/>
        </authorList>
    </citation>
    <scope>NUCLEOTIDE SEQUENCE [LARGE SCALE GENOMIC DNA]</scope>
    <source>
        <strain evidence="2">CgM1</strain>
    </source>
</reference>
<comment type="caution">
    <text evidence="2">The sequence shown here is derived from an EMBL/GenBank/DDBJ whole genome shotgun (WGS) entry which is preliminary data.</text>
</comment>
<evidence type="ECO:0000256" key="1">
    <source>
        <dbReference type="SAM" id="Phobius"/>
    </source>
</evidence>
<evidence type="ECO:0000313" key="3">
    <source>
        <dbReference type="Proteomes" id="UP000826195"/>
    </source>
</evidence>
<organism evidence="2 3">
    <name type="scientific">Cotesia glomerata</name>
    <name type="common">Lepidopteran parasitic wasp</name>
    <name type="synonym">Apanteles glomeratus</name>
    <dbReference type="NCBI Taxonomy" id="32391"/>
    <lineage>
        <taxon>Eukaryota</taxon>
        <taxon>Metazoa</taxon>
        <taxon>Ecdysozoa</taxon>
        <taxon>Arthropoda</taxon>
        <taxon>Hexapoda</taxon>
        <taxon>Insecta</taxon>
        <taxon>Pterygota</taxon>
        <taxon>Neoptera</taxon>
        <taxon>Endopterygota</taxon>
        <taxon>Hymenoptera</taxon>
        <taxon>Apocrita</taxon>
        <taxon>Ichneumonoidea</taxon>
        <taxon>Braconidae</taxon>
        <taxon>Microgastrinae</taxon>
        <taxon>Cotesia</taxon>
    </lineage>
</organism>
<accession>A0AAV7I6H3</accession>
<dbReference type="Proteomes" id="UP000826195">
    <property type="component" value="Unassembled WGS sequence"/>
</dbReference>
<proteinExistence type="predicted"/>